<keyword evidence="5" id="KW-1185">Reference proteome</keyword>
<feature type="domain" description="DUF1468" evidence="3">
    <location>
        <begin position="37"/>
        <end position="192"/>
    </location>
</feature>
<dbReference type="RefSeq" id="WP_124179117.1">
    <property type="nucleotide sequence ID" value="NZ_REFY01000005.1"/>
</dbReference>
<reference evidence="4 5" key="1">
    <citation type="submission" date="2018-10" db="EMBL/GenBank/DDBJ databases">
        <title>Natrarchaeobius chitinivorans gen. nov., sp. nov., and Natrarchaeobius haloalkaliphilus sp. nov., alkaliphilic, chitin-utilizing haloarchaea from hypersaline alkaline lakes.</title>
        <authorList>
            <person name="Sorokin D.Y."/>
            <person name="Elcheninov A.G."/>
            <person name="Kostrikina N.A."/>
            <person name="Bale N.J."/>
            <person name="Sinninghe Damste J.S."/>
            <person name="Khijniak T.V."/>
            <person name="Kublanov I.V."/>
            <person name="Toshchakov S.V."/>
        </authorList>
    </citation>
    <scope>NUCLEOTIDE SEQUENCE [LARGE SCALE GENOMIC DNA]</scope>
    <source>
        <strain evidence="4 5">AArcht-Sl</strain>
    </source>
</reference>
<dbReference type="AlphaFoldDB" id="A0A3N6P0D5"/>
<accession>A0A3N6P0D5</accession>
<sequence>MSTRNTFVKVMERANQTIDSASQWIYNNERKLEIAFVVALLAFFAYAVVTGMDYRRNARLVPTIIAVPTIALLVLVLATLLSSRFAAFAASIASSDMLGIHSKAASSDTQKGESPQSDPFTSERTPASEKRLIMMVLWTGLLLGLVVAIGFSVAILVFAIGFYRIYSGESWYRSVGYAVVLWAFVIVVFQILADIDLYGGIVL</sequence>
<organism evidence="4 5">
    <name type="scientific">Natrarchaeobius halalkaliphilus</name>
    <dbReference type="NCBI Taxonomy" id="1679091"/>
    <lineage>
        <taxon>Archaea</taxon>
        <taxon>Methanobacteriati</taxon>
        <taxon>Methanobacteriota</taxon>
        <taxon>Stenosarchaea group</taxon>
        <taxon>Halobacteria</taxon>
        <taxon>Halobacteriales</taxon>
        <taxon>Natrialbaceae</taxon>
        <taxon>Natrarchaeobius</taxon>
    </lineage>
</organism>
<feature type="transmembrane region" description="Helical" evidence="2">
    <location>
        <begin position="64"/>
        <end position="87"/>
    </location>
</feature>
<dbReference type="EMBL" id="REFY01000005">
    <property type="protein sequence ID" value="RQG87918.1"/>
    <property type="molecule type" value="Genomic_DNA"/>
</dbReference>
<evidence type="ECO:0000259" key="3">
    <source>
        <dbReference type="Pfam" id="PF07331"/>
    </source>
</evidence>
<proteinExistence type="predicted"/>
<keyword evidence="2" id="KW-0812">Transmembrane</keyword>
<name>A0A3N6P0D5_9EURY</name>
<dbReference type="InterPro" id="IPR009936">
    <property type="entry name" value="DUF1468"/>
</dbReference>
<protein>
    <recommendedName>
        <fullName evidence="3">DUF1468 domain-containing protein</fullName>
    </recommendedName>
</protein>
<gene>
    <name evidence="4" type="ORF">EA462_13730</name>
</gene>
<dbReference type="Proteomes" id="UP000273828">
    <property type="component" value="Unassembled WGS sequence"/>
</dbReference>
<evidence type="ECO:0000256" key="2">
    <source>
        <dbReference type="SAM" id="Phobius"/>
    </source>
</evidence>
<feature type="transmembrane region" description="Helical" evidence="2">
    <location>
        <begin position="34"/>
        <end position="52"/>
    </location>
</feature>
<keyword evidence="2" id="KW-1133">Transmembrane helix</keyword>
<dbReference type="Pfam" id="PF07331">
    <property type="entry name" value="TctB"/>
    <property type="match status" value="1"/>
</dbReference>
<keyword evidence="2" id="KW-0472">Membrane</keyword>
<comment type="caution">
    <text evidence="4">The sequence shown here is derived from an EMBL/GenBank/DDBJ whole genome shotgun (WGS) entry which is preliminary data.</text>
</comment>
<feature type="transmembrane region" description="Helical" evidence="2">
    <location>
        <begin position="132"/>
        <end position="163"/>
    </location>
</feature>
<feature type="transmembrane region" description="Helical" evidence="2">
    <location>
        <begin position="175"/>
        <end position="193"/>
    </location>
</feature>
<evidence type="ECO:0000313" key="5">
    <source>
        <dbReference type="Proteomes" id="UP000273828"/>
    </source>
</evidence>
<feature type="region of interest" description="Disordered" evidence="1">
    <location>
        <begin position="105"/>
        <end position="125"/>
    </location>
</feature>
<evidence type="ECO:0000313" key="4">
    <source>
        <dbReference type="EMBL" id="RQG87918.1"/>
    </source>
</evidence>
<evidence type="ECO:0000256" key="1">
    <source>
        <dbReference type="SAM" id="MobiDB-lite"/>
    </source>
</evidence>